<name>A0ABU1DF44_9HYPH</name>
<proteinExistence type="predicted"/>
<protein>
    <recommendedName>
        <fullName evidence="1">DUF6894 domain-containing protein</fullName>
    </recommendedName>
</protein>
<dbReference type="InterPro" id="IPR054189">
    <property type="entry name" value="DUF6894"/>
</dbReference>
<dbReference type="RefSeq" id="WP_309390856.1">
    <property type="nucleotide sequence ID" value="NZ_JADBEO010000015.1"/>
</dbReference>
<organism evidence="2 3">
    <name type="scientific">Chelatococcus sambhunathii</name>
    <dbReference type="NCBI Taxonomy" id="363953"/>
    <lineage>
        <taxon>Bacteria</taxon>
        <taxon>Pseudomonadati</taxon>
        <taxon>Pseudomonadota</taxon>
        <taxon>Alphaproteobacteria</taxon>
        <taxon>Hyphomicrobiales</taxon>
        <taxon>Chelatococcaceae</taxon>
        <taxon>Chelatococcus</taxon>
    </lineage>
</organism>
<dbReference type="Proteomes" id="UP001181622">
    <property type="component" value="Unassembled WGS sequence"/>
</dbReference>
<evidence type="ECO:0000259" key="1">
    <source>
        <dbReference type="Pfam" id="PF21834"/>
    </source>
</evidence>
<comment type="caution">
    <text evidence="2">The sequence shown here is derived from an EMBL/GenBank/DDBJ whole genome shotgun (WGS) entry which is preliminary data.</text>
</comment>
<accession>A0ABU1DF44</accession>
<evidence type="ECO:0000313" key="2">
    <source>
        <dbReference type="EMBL" id="MDR4306722.1"/>
    </source>
</evidence>
<sequence>MPIFHFEVRTDTHVLNTNGVELADHTAARVEAARRIGALLAEHADQIWSDQNWQMDVTDANGLILYVLHVMATKAPATTDSRQNSN</sequence>
<dbReference type="Pfam" id="PF21834">
    <property type="entry name" value="DUF6894"/>
    <property type="match status" value="1"/>
</dbReference>
<evidence type="ECO:0000313" key="3">
    <source>
        <dbReference type="Proteomes" id="UP001181622"/>
    </source>
</evidence>
<gene>
    <name evidence="2" type="ORF">IHQ68_08835</name>
</gene>
<feature type="domain" description="DUF6894" evidence="1">
    <location>
        <begin position="4"/>
        <end position="69"/>
    </location>
</feature>
<keyword evidence="3" id="KW-1185">Reference proteome</keyword>
<dbReference type="EMBL" id="JADBEO010000015">
    <property type="protein sequence ID" value="MDR4306722.1"/>
    <property type="molecule type" value="Genomic_DNA"/>
</dbReference>
<reference evidence="2" key="1">
    <citation type="submission" date="2020-10" db="EMBL/GenBank/DDBJ databases">
        <authorList>
            <person name="Abbas A."/>
            <person name="Razzaq R."/>
            <person name="Waqas M."/>
            <person name="Abbas N."/>
            <person name="Nielsen T.K."/>
            <person name="Hansen L.H."/>
            <person name="Hussain S."/>
            <person name="Shahid M."/>
        </authorList>
    </citation>
    <scope>NUCLEOTIDE SEQUENCE</scope>
    <source>
        <strain evidence="2">S14</strain>
    </source>
</reference>